<evidence type="ECO:0000313" key="2">
    <source>
        <dbReference type="EMBL" id="SAL29278.1"/>
    </source>
</evidence>
<sequence>MNKLLIATLACASILVTPSVFAQSNAPVTRAQVRAELARLEAAGYSPGGEDAHYPDQLQAAEARVAAANTPDNSAYGAAAQGSFASGVPDAHADARSPYSGQ</sequence>
<evidence type="ECO:0000256" key="1">
    <source>
        <dbReference type="SAM" id="SignalP"/>
    </source>
</evidence>
<dbReference type="EMBL" id="FCNZ02000005">
    <property type="protein sequence ID" value="SAL29278.1"/>
    <property type="molecule type" value="Genomic_DNA"/>
</dbReference>
<dbReference type="STRING" id="326475.AWB66_01753"/>
<dbReference type="AlphaFoldDB" id="A0A158GAU8"/>
<name>A0A158GAU8_9BURK</name>
<proteinExistence type="predicted"/>
<protein>
    <submittedName>
        <fullName evidence="2">Membrane protein</fullName>
    </submittedName>
</protein>
<organism evidence="2 3">
    <name type="scientific">Caballeronia telluris</name>
    <dbReference type="NCBI Taxonomy" id="326475"/>
    <lineage>
        <taxon>Bacteria</taxon>
        <taxon>Pseudomonadati</taxon>
        <taxon>Pseudomonadota</taxon>
        <taxon>Betaproteobacteria</taxon>
        <taxon>Burkholderiales</taxon>
        <taxon>Burkholderiaceae</taxon>
        <taxon>Caballeronia</taxon>
    </lineage>
</organism>
<comment type="caution">
    <text evidence="2">The sequence shown here is derived from an EMBL/GenBank/DDBJ whole genome shotgun (WGS) entry which is preliminary data.</text>
</comment>
<feature type="signal peptide" evidence="1">
    <location>
        <begin position="1"/>
        <end position="22"/>
    </location>
</feature>
<dbReference type="Proteomes" id="UP000054717">
    <property type="component" value="Unassembled WGS sequence"/>
</dbReference>
<accession>A0A158GAU8</accession>
<dbReference type="RefSeq" id="WP_087629885.1">
    <property type="nucleotide sequence ID" value="NZ_FCNZ02000005.1"/>
</dbReference>
<keyword evidence="3" id="KW-1185">Reference proteome</keyword>
<dbReference type="InterPro" id="IPR025421">
    <property type="entry name" value="DUF4148"/>
</dbReference>
<evidence type="ECO:0000313" key="3">
    <source>
        <dbReference type="Proteomes" id="UP000054717"/>
    </source>
</evidence>
<dbReference type="Pfam" id="PF13663">
    <property type="entry name" value="DUF4148"/>
    <property type="match status" value="1"/>
</dbReference>
<reference evidence="2" key="1">
    <citation type="submission" date="2016-01" db="EMBL/GenBank/DDBJ databases">
        <authorList>
            <person name="Peeters Charlotte."/>
        </authorList>
    </citation>
    <scope>NUCLEOTIDE SEQUENCE</scope>
    <source>
        <strain evidence="2">LMG 22936</strain>
    </source>
</reference>
<gene>
    <name evidence="2" type="ORF">AWB66_01753</name>
</gene>
<feature type="chain" id="PRO_5011117537" evidence="1">
    <location>
        <begin position="23"/>
        <end position="102"/>
    </location>
</feature>
<keyword evidence="1" id="KW-0732">Signal</keyword>